<dbReference type="EMBL" id="VHLG01000009">
    <property type="protein sequence ID" value="TPW29416.1"/>
    <property type="molecule type" value="Genomic_DNA"/>
</dbReference>
<dbReference type="SUPFAM" id="SSF81901">
    <property type="entry name" value="HCP-like"/>
    <property type="match status" value="1"/>
</dbReference>
<evidence type="ECO:0000313" key="2">
    <source>
        <dbReference type="Proteomes" id="UP000318801"/>
    </source>
</evidence>
<reference evidence="1 2" key="1">
    <citation type="submission" date="2019-06" db="EMBL/GenBank/DDBJ databases">
        <authorList>
            <person name="Li M."/>
        </authorList>
    </citation>
    <scope>NUCLEOTIDE SEQUENCE [LARGE SCALE GENOMIC DNA]</scope>
    <source>
        <strain evidence="1 2">BGMRC2036</strain>
    </source>
</reference>
<dbReference type="Gene3D" id="1.25.40.10">
    <property type="entry name" value="Tetratricopeptide repeat domain"/>
    <property type="match status" value="1"/>
</dbReference>
<proteinExistence type="predicted"/>
<dbReference type="OrthoDB" id="5321503at2"/>
<dbReference type="InterPro" id="IPR011990">
    <property type="entry name" value="TPR-like_helical_dom_sf"/>
</dbReference>
<dbReference type="AlphaFoldDB" id="A0A506U7U5"/>
<organism evidence="1 2">
    <name type="scientific">Martelella alba</name>
    <dbReference type="NCBI Taxonomy" id="2590451"/>
    <lineage>
        <taxon>Bacteria</taxon>
        <taxon>Pseudomonadati</taxon>
        <taxon>Pseudomonadota</taxon>
        <taxon>Alphaproteobacteria</taxon>
        <taxon>Hyphomicrobiales</taxon>
        <taxon>Aurantimonadaceae</taxon>
        <taxon>Martelella</taxon>
    </lineage>
</organism>
<dbReference type="Proteomes" id="UP000318801">
    <property type="component" value="Unassembled WGS sequence"/>
</dbReference>
<gene>
    <name evidence="1" type="ORF">FJU08_13835</name>
</gene>
<evidence type="ECO:0000313" key="1">
    <source>
        <dbReference type="EMBL" id="TPW29416.1"/>
    </source>
</evidence>
<name>A0A506U7U5_9HYPH</name>
<protein>
    <submittedName>
        <fullName evidence="1">Sel1 repeat family protein</fullName>
    </submittedName>
</protein>
<comment type="caution">
    <text evidence="1">The sequence shown here is derived from an EMBL/GenBank/DDBJ whole genome shotgun (WGS) entry which is preliminary data.</text>
</comment>
<sequence>MTMYMAEDTPLARINTAACLRLGLRAAAGHDGPADFVEAHKWLNIAAIAGDEKAERYRSELALHMSKDELARALRAARQWMTLH</sequence>
<accession>A0A506U7U5</accession>
<keyword evidence="2" id="KW-1185">Reference proteome</keyword>